<feature type="region of interest" description="Disordered" evidence="1">
    <location>
        <begin position="146"/>
        <end position="167"/>
    </location>
</feature>
<gene>
    <name evidence="2" type="ORF">TcWFU_004134</name>
</gene>
<evidence type="ECO:0000256" key="1">
    <source>
        <dbReference type="SAM" id="MobiDB-lite"/>
    </source>
</evidence>
<feature type="region of interest" description="Disordered" evidence="1">
    <location>
        <begin position="25"/>
        <end position="46"/>
    </location>
</feature>
<dbReference type="EMBL" id="JAKROA010000003">
    <property type="protein sequence ID" value="KAL5108813.1"/>
    <property type="molecule type" value="Genomic_DNA"/>
</dbReference>
<comment type="caution">
    <text evidence="2">The sequence shown here is derived from an EMBL/GenBank/DDBJ whole genome shotgun (WGS) entry which is preliminary data.</text>
</comment>
<feature type="compositionally biased region" description="Basic and acidic residues" evidence="1">
    <location>
        <begin position="146"/>
        <end position="159"/>
    </location>
</feature>
<evidence type="ECO:0000313" key="3">
    <source>
        <dbReference type="Proteomes" id="UP001651158"/>
    </source>
</evidence>
<protein>
    <submittedName>
        <fullName evidence="2">Uncharacterized protein</fullName>
    </submittedName>
</protein>
<reference evidence="2 3" key="1">
    <citation type="journal article" date="2022" name="Front. Cell. Infect. Microbiol.">
        <title>The Genomes of Two Strains of Taenia crassiceps the Animal Model for the Study of Human Cysticercosis.</title>
        <authorList>
            <person name="Bobes R.J."/>
            <person name="Estrada K."/>
            <person name="Rios-Valencia D.G."/>
            <person name="Calderon-Gallegos A."/>
            <person name="de la Torre P."/>
            <person name="Carrero J.C."/>
            <person name="Sanchez-Flores A."/>
            <person name="Laclette J.P."/>
        </authorList>
    </citation>
    <scope>NUCLEOTIDE SEQUENCE [LARGE SCALE GENOMIC DNA]</scope>
    <source>
        <strain evidence="2">WFUcys</strain>
    </source>
</reference>
<sequence length="310" mass="34938">MSSEFRDDYGNFVVSNYSRNRDLATGAAAAQNAQPYTPPPKQWSAAAHTRRPLYKERMIFMPVPEPQNQNRMQYCTGMPQWSQRWPSLKPEPEYLSLDSDSDSSSCSDSSTCYCSSCGGNMNRSSSTSSSGCYSCSCDYVESRQRSPKRSQEKGKEKSSSRGRRDKCDCDSSIFSSSSFSSSTCSLEQDRNRKCVSPEKKDERSSKRKSKERCNVCHKPVANVREKTIFAAESPSRYHRCQTPRAQMPSQSRGPNCPFGNGHYRGVNTELRPGPSGNGIFTEDDVIRKYNLVCSRDTVYPKPDYVLYPKS</sequence>
<accession>A0ABR4QGA3</accession>
<organism evidence="2 3">
    <name type="scientific">Taenia crassiceps</name>
    <dbReference type="NCBI Taxonomy" id="6207"/>
    <lineage>
        <taxon>Eukaryota</taxon>
        <taxon>Metazoa</taxon>
        <taxon>Spiralia</taxon>
        <taxon>Lophotrochozoa</taxon>
        <taxon>Platyhelminthes</taxon>
        <taxon>Cestoda</taxon>
        <taxon>Eucestoda</taxon>
        <taxon>Cyclophyllidea</taxon>
        <taxon>Taeniidae</taxon>
        <taxon>Taenia</taxon>
    </lineage>
</organism>
<name>A0ABR4QGA3_9CEST</name>
<keyword evidence="3" id="KW-1185">Reference proteome</keyword>
<feature type="compositionally biased region" description="Low complexity" evidence="1">
    <location>
        <begin position="25"/>
        <end position="35"/>
    </location>
</feature>
<evidence type="ECO:0000313" key="2">
    <source>
        <dbReference type="EMBL" id="KAL5108813.1"/>
    </source>
</evidence>
<proteinExistence type="predicted"/>
<dbReference type="Proteomes" id="UP001651158">
    <property type="component" value="Unassembled WGS sequence"/>
</dbReference>